<evidence type="ECO:0000313" key="2">
    <source>
        <dbReference type="Proteomes" id="UP000028999"/>
    </source>
</evidence>
<sequence length="30" mass="3288">MVCLSANSCPELSLPREAPFLDILIVQTRA</sequence>
<dbReference type="Proteomes" id="UP000028999">
    <property type="component" value="Unassembled WGS sequence"/>
</dbReference>
<dbReference type="EMBL" id="LK032305">
    <property type="protein sequence ID" value="CDY33054.1"/>
    <property type="molecule type" value="Genomic_DNA"/>
</dbReference>
<dbReference type="PaxDb" id="3708-A0A078H6D2"/>
<keyword evidence="2" id="KW-1185">Reference proteome</keyword>
<reference evidence="1 2" key="1">
    <citation type="journal article" date="2014" name="Science">
        <title>Plant genetics. Early allopolyploid evolution in the post-Neolithic Brassica napus oilseed genome.</title>
        <authorList>
            <person name="Chalhoub B."/>
            <person name="Denoeud F."/>
            <person name="Liu S."/>
            <person name="Parkin I.A."/>
            <person name="Tang H."/>
            <person name="Wang X."/>
            <person name="Chiquet J."/>
            <person name="Belcram H."/>
            <person name="Tong C."/>
            <person name="Samans B."/>
            <person name="Correa M."/>
            <person name="Da Silva C."/>
            <person name="Just J."/>
            <person name="Falentin C."/>
            <person name="Koh C.S."/>
            <person name="Le Clainche I."/>
            <person name="Bernard M."/>
            <person name="Bento P."/>
            <person name="Noel B."/>
            <person name="Labadie K."/>
            <person name="Alberti A."/>
            <person name="Charles M."/>
            <person name="Arnaud D."/>
            <person name="Guo H."/>
            <person name="Daviaud C."/>
            <person name="Alamery S."/>
            <person name="Jabbari K."/>
            <person name="Zhao M."/>
            <person name="Edger P.P."/>
            <person name="Chelaifa H."/>
            <person name="Tack D."/>
            <person name="Lassalle G."/>
            <person name="Mestiri I."/>
            <person name="Schnel N."/>
            <person name="Le Paslier M.C."/>
            <person name="Fan G."/>
            <person name="Renault V."/>
            <person name="Bayer P.E."/>
            <person name="Golicz A.A."/>
            <person name="Manoli S."/>
            <person name="Lee T.H."/>
            <person name="Thi V.H."/>
            <person name="Chalabi S."/>
            <person name="Hu Q."/>
            <person name="Fan C."/>
            <person name="Tollenaere R."/>
            <person name="Lu Y."/>
            <person name="Battail C."/>
            <person name="Shen J."/>
            <person name="Sidebottom C.H."/>
            <person name="Wang X."/>
            <person name="Canaguier A."/>
            <person name="Chauveau A."/>
            <person name="Berard A."/>
            <person name="Deniot G."/>
            <person name="Guan M."/>
            <person name="Liu Z."/>
            <person name="Sun F."/>
            <person name="Lim Y.P."/>
            <person name="Lyons E."/>
            <person name="Town C.D."/>
            <person name="Bancroft I."/>
            <person name="Wang X."/>
            <person name="Meng J."/>
            <person name="Ma J."/>
            <person name="Pires J.C."/>
            <person name="King G.J."/>
            <person name="Brunel D."/>
            <person name="Delourme R."/>
            <person name="Renard M."/>
            <person name="Aury J.M."/>
            <person name="Adams K.L."/>
            <person name="Batley J."/>
            <person name="Snowdon R.J."/>
            <person name="Tost J."/>
            <person name="Edwards D."/>
            <person name="Zhou Y."/>
            <person name="Hua W."/>
            <person name="Sharpe A.G."/>
            <person name="Paterson A.H."/>
            <person name="Guan C."/>
            <person name="Wincker P."/>
        </authorList>
    </citation>
    <scope>NUCLEOTIDE SEQUENCE [LARGE SCALE GENOMIC DNA]</scope>
    <source>
        <strain evidence="2">cv. Darmor-bzh</strain>
    </source>
</reference>
<gene>
    <name evidence="1" type="primary">BnaC06g07250D</name>
    <name evidence="1" type="ORF">GSBRNA2T00053669001</name>
</gene>
<evidence type="ECO:0000313" key="1">
    <source>
        <dbReference type="EMBL" id="CDY33054.1"/>
    </source>
</evidence>
<dbReference type="AlphaFoldDB" id="A0A078H6D2"/>
<accession>A0A078H6D2</accession>
<proteinExistence type="predicted"/>
<name>A0A078H6D2_BRANA</name>
<organism evidence="1 2">
    <name type="scientific">Brassica napus</name>
    <name type="common">Rape</name>
    <dbReference type="NCBI Taxonomy" id="3708"/>
    <lineage>
        <taxon>Eukaryota</taxon>
        <taxon>Viridiplantae</taxon>
        <taxon>Streptophyta</taxon>
        <taxon>Embryophyta</taxon>
        <taxon>Tracheophyta</taxon>
        <taxon>Spermatophyta</taxon>
        <taxon>Magnoliopsida</taxon>
        <taxon>eudicotyledons</taxon>
        <taxon>Gunneridae</taxon>
        <taxon>Pentapetalae</taxon>
        <taxon>rosids</taxon>
        <taxon>malvids</taxon>
        <taxon>Brassicales</taxon>
        <taxon>Brassicaceae</taxon>
        <taxon>Brassiceae</taxon>
        <taxon>Brassica</taxon>
    </lineage>
</organism>
<protein>
    <submittedName>
        <fullName evidence="1">BnaC06g07250D protein</fullName>
    </submittedName>
</protein>
<dbReference type="Gramene" id="CDY33054">
    <property type="protein sequence ID" value="CDY33054"/>
    <property type="gene ID" value="GSBRNA2T00053669001"/>
</dbReference>